<sequence>MKMMNSVGPSTLPCGIPLVTGTEVDLEPTVPVTKTSVISPTRRRLCARKRRERQTSSAEVSESVADDHDHDHGPPRITEARYRLHDGLRKLDPYYKELSKKCRERWVGRSLGDVLREEFYGETMETYESSLADGRLVVSDGRMRRRDAKLTTPLHLGDTISFVAHFHEPPVLTRSPRLVSQVGDLVALDKPASIPVHPVGRYYHNTLLLLSASELGLPGLLCCHRIDRLASGLVVMTGSKHEVQKEYLCRVSGQFPKGDVECDVPISKAVCRLGVCHVDVAHGKPCSSVFRSLRYDSISDSSLLLCRPITGRTHQLRVHLLHLGYPILGDELYSSNIWHRVPVPSLQKILQELSETMPDPPARILFQEGNLKLHGRQSNTKWAKGLEEKSFGEGGGITTPSIIKCKKNAVIEADLSQSRESCTISAELGKKLDPLCTECHIHRPDPSPRQLMMYLHALCYRGPDWQFETEPPDWAAPDWPGLPW</sequence>
<name>A0A8C4WYH1_EPTBU</name>
<reference evidence="3" key="1">
    <citation type="submission" date="2025-08" db="UniProtKB">
        <authorList>
            <consortium name="Ensembl"/>
        </authorList>
    </citation>
    <scope>IDENTIFICATION</scope>
</reference>
<accession>A0A8C4WYH1</accession>
<dbReference type="Ensembl" id="ENSEBUT00000020142.1">
    <property type="protein sequence ID" value="ENSEBUP00000019566.1"/>
    <property type="gene ID" value="ENSEBUG00000012149.1"/>
</dbReference>
<dbReference type="Gene3D" id="3.30.2350.10">
    <property type="entry name" value="Pseudouridine synthase"/>
    <property type="match status" value="1"/>
</dbReference>
<feature type="compositionally biased region" description="Basic and acidic residues" evidence="1">
    <location>
        <begin position="65"/>
        <end position="77"/>
    </location>
</feature>
<dbReference type="PANTHER" id="PTHR21600">
    <property type="entry name" value="MITOCHONDRIAL RNA PSEUDOURIDINE SYNTHASE"/>
    <property type="match status" value="1"/>
</dbReference>
<dbReference type="AlphaFoldDB" id="A0A8C4WYH1"/>
<keyword evidence="4" id="KW-1185">Reference proteome</keyword>
<dbReference type="GO" id="GO:0000455">
    <property type="term" value="P:enzyme-directed rRNA pseudouridine synthesis"/>
    <property type="evidence" value="ECO:0007669"/>
    <property type="project" value="TreeGrafter"/>
</dbReference>
<dbReference type="GeneTree" id="ENSGT00420000029802"/>
<dbReference type="GO" id="GO:0003723">
    <property type="term" value="F:RNA binding"/>
    <property type="evidence" value="ECO:0007669"/>
    <property type="project" value="InterPro"/>
</dbReference>
<feature type="domain" description="Pseudouridine synthase RsuA/RluA-like" evidence="2">
    <location>
        <begin position="184"/>
        <end position="322"/>
    </location>
</feature>
<feature type="compositionally biased region" description="Basic residues" evidence="1">
    <location>
        <begin position="42"/>
        <end position="52"/>
    </location>
</feature>
<evidence type="ECO:0000313" key="3">
    <source>
        <dbReference type="Ensembl" id="ENSEBUP00000019566.1"/>
    </source>
</evidence>
<dbReference type="SUPFAM" id="SSF55120">
    <property type="entry name" value="Pseudouridine synthase"/>
    <property type="match status" value="1"/>
</dbReference>
<evidence type="ECO:0000313" key="4">
    <source>
        <dbReference type="Proteomes" id="UP000694388"/>
    </source>
</evidence>
<dbReference type="InterPro" id="IPR020103">
    <property type="entry name" value="PsdUridine_synth_cat_dom_sf"/>
</dbReference>
<dbReference type="InterPro" id="IPR006145">
    <property type="entry name" value="PsdUridine_synth_RsuA/RluA"/>
</dbReference>
<dbReference type="Pfam" id="PF00849">
    <property type="entry name" value="PseudoU_synth_2"/>
    <property type="match status" value="1"/>
</dbReference>
<dbReference type="InterPro" id="IPR050188">
    <property type="entry name" value="RluA_PseudoU_synthase"/>
</dbReference>
<dbReference type="GO" id="GO:0009982">
    <property type="term" value="F:pseudouridine synthase activity"/>
    <property type="evidence" value="ECO:0007669"/>
    <property type="project" value="InterPro"/>
</dbReference>
<feature type="region of interest" description="Disordered" evidence="1">
    <location>
        <begin position="42"/>
        <end position="77"/>
    </location>
</feature>
<evidence type="ECO:0000259" key="2">
    <source>
        <dbReference type="Pfam" id="PF00849"/>
    </source>
</evidence>
<reference evidence="3" key="2">
    <citation type="submission" date="2025-09" db="UniProtKB">
        <authorList>
            <consortium name="Ensembl"/>
        </authorList>
    </citation>
    <scope>IDENTIFICATION</scope>
</reference>
<organism evidence="3 4">
    <name type="scientific">Eptatretus burgeri</name>
    <name type="common">Inshore hagfish</name>
    <dbReference type="NCBI Taxonomy" id="7764"/>
    <lineage>
        <taxon>Eukaryota</taxon>
        <taxon>Metazoa</taxon>
        <taxon>Chordata</taxon>
        <taxon>Craniata</taxon>
        <taxon>Vertebrata</taxon>
        <taxon>Cyclostomata</taxon>
        <taxon>Myxini</taxon>
        <taxon>Myxiniformes</taxon>
        <taxon>Myxinidae</taxon>
        <taxon>Eptatretinae</taxon>
        <taxon>Eptatretus</taxon>
    </lineage>
</organism>
<dbReference type="Proteomes" id="UP000694388">
    <property type="component" value="Unplaced"/>
</dbReference>
<proteinExistence type="predicted"/>
<dbReference type="PANTHER" id="PTHR21600:SF40">
    <property type="entry name" value="PSEUDOURIDYLATE SYNTHASE RPUSD2"/>
    <property type="match status" value="1"/>
</dbReference>
<protein>
    <submittedName>
        <fullName evidence="3">RNA pseudouridine synthase domain containing 2</fullName>
    </submittedName>
</protein>
<dbReference type="OMA" id="QTYCKGR"/>
<evidence type="ECO:0000256" key="1">
    <source>
        <dbReference type="SAM" id="MobiDB-lite"/>
    </source>
</evidence>